<feature type="region of interest" description="Disordered" evidence="7">
    <location>
        <begin position="1"/>
        <end position="69"/>
    </location>
</feature>
<feature type="transmembrane region" description="Helical" evidence="6">
    <location>
        <begin position="1074"/>
        <end position="1093"/>
    </location>
</feature>
<evidence type="ECO:0000256" key="5">
    <source>
        <dbReference type="ARBA" id="ARBA00023136"/>
    </source>
</evidence>
<name>A0A6A5T2Y1_9PLEO</name>
<dbReference type="Gene3D" id="3.40.1110.10">
    <property type="entry name" value="Calcium-transporting ATPase, cytoplasmic domain N"/>
    <property type="match status" value="1"/>
</dbReference>
<keyword evidence="6" id="KW-0067">ATP-binding</keyword>
<dbReference type="InterPro" id="IPR036412">
    <property type="entry name" value="HAD-like_sf"/>
</dbReference>
<evidence type="ECO:0000313" key="10">
    <source>
        <dbReference type="Proteomes" id="UP000800038"/>
    </source>
</evidence>
<feature type="region of interest" description="Disordered" evidence="7">
    <location>
        <begin position="353"/>
        <end position="387"/>
    </location>
</feature>
<dbReference type="Gene3D" id="2.70.150.10">
    <property type="entry name" value="Calcium-transporting ATPase, cytoplasmic transduction domain A"/>
    <property type="match status" value="1"/>
</dbReference>
<evidence type="ECO:0000313" key="9">
    <source>
        <dbReference type="EMBL" id="KAF1946059.1"/>
    </source>
</evidence>
<comment type="subcellular location">
    <subcellularLocation>
        <location evidence="1 6">Membrane</location>
    </subcellularLocation>
</comment>
<dbReference type="InterPro" id="IPR023214">
    <property type="entry name" value="HAD_sf"/>
</dbReference>
<feature type="transmembrane region" description="Helical" evidence="6">
    <location>
        <begin position="695"/>
        <end position="716"/>
    </location>
</feature>
<reference evidence="9" key="1">
    <citation type="journal article" date="2020" name="Stud. Mycol.">
        <title>101 Dothideomycetes genomes: a test case for predicting lifestyles and emergence of pathogens.</title>
        <authorList>
            <person name="Haridas S."/>
            <person name="Albert R."/>
            <person name="Binder M."/>
            <person name="Bloem J."/>
            <person name="Labutti K."/>
            <person name="Salamov A."/>
            <person name="Andreopoulos B."/>
            <person name="Baker S."/>
            <person name="Barry K."/>
            <person name="Bills G."/>
            <person name="Bluhm B."/>
            <person name="Cannon C."/>
            <person name="Castanera R."/>
            <person name="Culley D."/>
            <person name="Daum C."/>
            <person name="Ezra D."/>
            <person name="Gonzalez J."/>
            <person name="Henrissat B."/>
            <person name="Kuo A."/>
            <person name="Liang C."/>
            <person name="Lipzen A."/>
            <person name="Lutzoni F."/>
            <person name="Magnuson J."/>
            <person name="Mondo S."/>
            <person name="Nolan M."/>
            <person name="Ohm R."/>
            <person name="Pangilinan J."/>
            <person name="Park H.-J."/>
            <person name="Ramirez L."/>
            <person name="Alfaro M."/>
            <person name="Sun H."/>
            <person name="Tritt A."/>
            <person name="Yoshinaga Y."/>
            <person name="Zwiers L.-H."/>
            <person name="Turgeon B."/>
            <person name="Goodwin S."/>
            <person name="Spatafora J."/>
            <person name="Crous P."/>
            <person name="Grigoriev I."/>
        </authorList>
    </citation>
    <scope>NUCLEOTIDE SEQUENCE</scope>
    <source>
        <strain evidence="9">CBS 161.51</strain>
    </source>
</reference>
<dbReference type="GO" id="GO:0016020">
    <property type="term" value="C:membrane"/>
    <property type="evidence" value="ECO:0007669"/>
    <property type="project" value="UniProtKB-SubCell"/>
</dbReference>
<dbReference type="Gene3D" id="3.40.50.1000">
    <property type="entry name" value="HAD superfamily/HAD-like"/>
    <property type="match status" value="1"/>
</dbReference>
<proteinExistence type="inferred from homology"/>
<dbReference type="GO" id="GO:0046872">
    <property type="term" value="F:metal ion binding"/>
    <property type="evidence" value="ECO:0007669"/>
    <property type="project" value="UniProtKB-KW"/>
</dbReference>
<dbReference type="EMBL" id="ML976005">
    <property type="protein sequence ID" value="KAF1946059.1"/>
    <property type="molecule type" value="Genomic_DNA"/>
</dbReference>
<dbReference type="GO" id="GO:0016887">
    <property type="term" value="F:ATP hydrolysis activity"/>
    <property type="evidence" value="ECO:0007669"/>
    <property type="project" value="InterPro"/>
</dbReference>
<dbReference type="SUPFAM" id="SSF55008">
    <property type="entry name" value="HMA, heavy metal-associated domain"/>
    <property type="match status" value="1"/>
</dbReference>
<feature type="transmembrane region" description="Helical" evidence="6">
    <location>
        <begin position="736"/>
        <end position="769"/>
    </location>
</feature>
<gene>
    <name evidence="9" type="ORF">EJ02DRAFT_450835</name>
</gene>
<dbReference type="InterPro" id="IPR059000">
    <property type="entry name" value="ATPase_P-type_domA"/>
</dbReference>
<evidence type="ECO:0000256" key="4">
    <source>
        <dbReference type="ARBA" id="ARBA00022989"/>
    </source>
</evidence>
<dbReference type="SUPFAM" id="SSF81653">
    <property type="entry name" value="Calcium ATPase, transduction domain A"/>
    <property type="match status" value="1"/>
</dbReference>
<feature type="region of interest" description="Disordered" evidence="7">
    <location>
        <begin position="110"/>
        <end position="198"/>
    </location>
</feature>
<feature type="transmembrane region" description="Helical" evidence="6">
    <location>
        <begin position="507"/>
        <end position="526"/>
    </location>
</feature>
<dbReference type="OrthoDB" id="432719at2759"/>
<dbReference type="PRINTS" id="PR00120">
    <property type="entry name" value="HATPASE"/>
</dbReference>
<evidence type="ECO:0000259" key="8">
    <source>
        <dbReference type="Pfam" id="PF00122"/>
    </source>
</evidence>
<dbReference type="SUPFAM" id="SSF56784">
    <property type="entry name" value="HAD-like"/>
    <property type="match status" value="1"/>
</dbReference>
<dbReference type="InterPro" id="IPR001757">
    <property type="entry name" value="P_typ_ATPase"/>
</dbReference>
<feature type="region of interest" description="Disordered" evidence="7">
    <location>
        <begin position="1115"/>
        <end position="1134"/>
    </location>
</feature>
<dbReference type="PANTHER" id="PTHR46594">
    <property type="entry name" value="P-TYPE CATION-TRANSPORTING ATPASE"/>
    <property type="match status" value="1"/>
</dbReference>
<keyword evidence="4 6" id="KW-1133">Transmembrane helix</keyword>
<dbReference type="Pfam" id="PF00702">
    <property type="entry name" value="Hydrolase"/>
    <property type="match status" value="1"/>
</dbReference>
<evidence type="ECO:0000256" key="3">
    <source>
        <dbReference type="ARBA" id="ARBA00022723"/>
    </source>
</evidence>
<feature type="transmembrane region" description="Helical" evidence="6">
    <location>
        <begin position="469"/>
        <end position="486"/>
    </location>
</feature>
<dbReference type="GO" id="GO:0005524">
    <property type="term" value="F:ATP binding"/>
    <property type="evidence" value="ECO:0007669"/>
    <property type="project" value="UniProtKB-UniRule"/>
</dbReference>
<feature type="compositionally biased region" description="Pro residues" evidence="7">
    <location>
        <begin position="131"/>
        <end position="150"/>
    </location>
</feature>
<dbReference type="Pfam" id="PF00122">
    <property type="entry name" value="E1-E2_ATPase"/>
    <property type="match status" value="1"/>
</dbReference>
<dbReference type="InterPro" id="IPR018303">
    <property type="entry name" value="ATPase_P-typ_P_site"/>
</dbReference>
<organism evidence="9 10">
    <name type="scientific">Clathrospora elynae</name>
    <dbReference type="NCBI Taxonomy" id="706981"/>
    <lineage>
        <taxon>Eukaryota</taxon>
        <taxon>Fungi</taxon>
        <taxon>Dikarya</taxon>
        <taxon>Ascomycota</taxon>
        <taxon>Pezizomycotina</taxon>
        <taxon>Dothideomycetes</taxon>
        <taxon>Pleosporomycetidae</taxon>
        <taxon>Pleosporales</taxon>
        <taxon>Diademaceae</taxon>
        <taxon>Clathrospora</taxon>
    </lineage>
</organism>
<dbReference type="PROSITE" id="PS00154">
    <property type="entry name" value="ATPASE_E1_E2"/>
    <property type="match status" value="1"/>
</dbReference>
<dbReference type="PANTHER" id="PTHR46594:SF4">
    <property type="entry name" value="P-TYPE CATION-TRANSPORTING ATPASE"/>
    <property type="match status" value="1"/>
</dbReference>
<keyword evidence="6" id="KW-0547">Nucleotide-binding</keyword>
<dbReference type="InterPro" id="IPR008250">
    <property type="entry name" value="ATPase_P-typ_transduc_dom_A_sf"/>
</dbReference>
<evidence type="ECO:0000256" key="7">
    <source>
        <dbReference type="SAM" id="MobiDB-lite"/>
    </source>
</evidence>
<feature type="transmembrane region" description="Helical" evidence="6">
    <location>
        <begin position="1039"/>
        <end position="1062"/>
    </location>
</feature>
<dbReference type="InterPro" id="IPR027256">
    <property type="entry name" value="P-typ_ATPase_IB"/>
</dbReference>
<dbReference type="GO" id="GO:0019829">
    <property type="term" value="F:ATPase-coupled monoatomic cation transmembrane transporter activity"/>
    <property type="evidence" value="ECO:0007669"/>
    <property type="project" value="InterPro"/>
</dbReference>
<protein>
    <submittedName>
        <fullName evidence="9">Heavy metal translocatin</fullName>
    </submittedName>
</protein>
<evidence type="ECO:0000256" key="6">
    <source>
        <dbReference type="RuleBase" id="RU362081"/>
    </source>
</evidence>
<feature type="domain" description="P-type ATPase A" evidence="8">
    <location>
        <begin position="588"/>
        <end position="679"/>
    </location>
</feature>
<keyword evidence="5 6" id="KW-0472">Membrane</keyword>
<feature type="compositionally biased region" description="Low complexity" evidence="7">
    <location>
        <begin position="184"/>
        <end position="198"/>
    </location>
</feature>
<evidence type="ECO:0000256" key="2">
    <source>
        <dbReference type="ARBA" id="ARBA00022692"/>
    </source>
</evidence>
<keyword evidence="10" id="KW-1185">Reference proteome</keyword>
<dbReference type="Proteomes" id="UP000800038">
    <property type="component" value="Unassembled WGS sequence"/>
</dbReference>
<comment type="similarity">
    <text evidence="6">Belongs to the cation transport ATPase (P-type) (TC 3.A.3) family. Type IB subfamily.</text>
</comment>
<feature type="transmembrane region" description="Helical" evidence="6">
    <location>
        <begin position="538"/>
        <end position="555"/>
    </location>
</feature>
<keyword evidence="2 6" id="KW-0812">Transmembrane</keyword>
<dbReference type="InterPro" id="IPR023298">
    <property type="entry name" value="ATPase_P-typ_TM_dom_sf"/>
</dbReference>
<dbReference type="NCBIfam" id="TIGR01525">
    <property type="entry name" value="ATPase-IB_hvy"/>
    <property type="match status" value="1"/>
</dbReference>
<dbReference type="InterPro" id="IPR036163">
    <property type="entry name" value="HMA_dom_sf"/>
</dbReference>
<evidence type="ECO:0000256" key="1">
    <source>
        <dbReference type="ARBA" id="ARBA00004370"/>
    </source>
</evidence>
<dbReference type="SUPFAM" id="SSF81665">
    <property type="entry name" value="Calcium ATPase, transmembrane domain M"/>
    <property type="match status" value="1"/>
</dbReference>
<keyword evidence="3 6" id="KW-0479">Metal-binding</keyword>
<feature type="transmembrane region" description="Helical" evidence="6">
    <location>
        <begin position="441"/>
        <end position="463"/>
    </location>
</feature>
<sequence>MEMRMLPTKTGVSRAELLGISQSASPDKPTASSVPEPNLHAAAYRERASYSGPPEPNPQQERDCRSFSRVFPTNGVQYLAPESETVPTIPTHRSPIDGLAAVSAPQLTETEAMPPPLQESASTPPESTMRHPPPNAPDLPMSPPVTPPSPAYGHDHGHAHSHHHTSSTAVPSHKAQPDDGSGSGTAHTHSHSSGICCSKSSHSSGDILLKDSGDAPNESEYSDVEKGPAKFERIILRIDGLKCGCCDAGLSRAISRIPAIQNHQVNTVLARVELDLDTNRLPVKDVIKRLNTKTGYTFEEHVAPVGQVLDFIITDPRRIQYADKPFGILRIEAPEREPWRPLQLLSGRNSAAPIKTTDSAKSTHLADDYNDTSSVQRTEPGAEGSIAPQIRIPPTRIHYNAHVIGARDIFDHYKRFDPDLRLAPPIAQPGLALGAKLTKRALLWFLPSLVFTIPVAVLAWAPIDHDKNVYAHISLAFATAVQLIALREFVPSALQSLYHSQVFEMDFLVAFSTTAAYIFSVVSYVFQIRGRPLETGSFFETSTLLVTLILLGRFINEFARFRAAQSVSFRSLQIDEALLVLDASTSGTNHKTKRIDARLLQYGDTFKIPPHTKVVTDGTVQHGGSEIDESMITGESIPVAKGVGSDVFAGTNNGDGELIVRLDKLPHENSVHNIAAMVEDAEMTKPKTQALADRIAGWFVPAIATIGCTVFLTWLFVERFHNNNAWNRAVITAITYAIATLVVSCPCAIGLAVPMVVLIAGGVAARFGIIFRDPQKLEIARSVTDIVFDKTGTLTCGDSKVVGVPKYHGTDRSYTRGLTMTLLKDIKHPVSAGVWRFLNEDKETNNDFEPLDVINITSIPGCGVQGTCAETGVVIRAGNHDWLDVQGPEGASNTFCYVSIGGVLSATFELTDRQRPTAEIVLKRLFDRGIQVHMISGDTEGAVHDIAGALNIQRSHTKSRCNPEGKMNYIQDLQQAGRVVMFVGDGTNDSVALKQADVGVHINQGSDIAKSAADVVLMTARLHDILILLDISHAAYQRIILNFSWSALYNVFAILLAAGAFVEAREQMRITPQWAGLGELVSVLPVVLIAFQMRWRNYGKKYRVIESDYVRSKPQKRERKDRTRGSSSTESAGCCEVPAPTLAKLDAVTRFS</sequence>
<dbReference type="NCBIfam" id="TIGR01511">
    <property type="entry name" value="ATPase-IB1_Cu"/>
    <property type="match status" value="1"/>
</dbReference>
<feature type="compositionally biased region" description="Polar residues" evidence="7">
    <location>
        <begin position="20"/>
        <end position="35"/>
    </location>
</feature>
<dbReference type="NCBIfam" id="TIGR01494">
    <property type="entry name" value="ATPase_P-type"/>
    <property type="match status" value="2"/>
</dbReference>
<dbReference type="PRINTS" id="PR00119">
    <property type="entry name" value="CATATPASE"/>
</dbReference>
<dbReference type="AlphaFoldDB" id="A0A6A5T2Y1"/>
<dbReference type="Gene3D" id="3.30.70.100">
    <property type="match status" value="1"/>
</dbReference>
<feature type="region of interest" description="Disordered" evidence="7">
    <location>
        <begin position="207"/>
        <end position="226"/>
    </location>
</feature>
<accession>A0A6A5T2Y1</accession>
<dbReference type="InterPro" id="IPR023299">
    <property type="entry name" value="ATPase_P-typ_cyto_dom_N"/>
</dbReference>